<proteinExistence type="predicted"/>
<dbReference type="EMBL" id="UYJE01006317">
    <property type="protein sequence ID" value="VDI44886.1"/>
    <property type="molecule type" value="Genomic_DNA"/>
</dbReference>
<protein>
    <submittedName>
        <fullName evidence="1">Uncharacterized protein</fullName>
    </submittedName>
</protein>
<dbReference type="OrthoDB" id="6093688at2759"/>
<sequence length="118" mass="13487">MGTGISKEKENDRTGAIFDAIRHEKFLLAADLISKSTGVNCINFFGSTPLIETCKYRRNSIRKRSIVECDRESFVTFLIENTCDSSKYDIYGWTALMYAERNGHSNIANILEKTEENY</sequence>
<keyword evidence="3" id="KW-1185">Reference proteome</keyword>
<reference evidence="1" key="1">
    <citation type="submission" date="2018-11" db="EMBL/GenBank/DDBJ databases">
        <authorList>
            <person name="Alioto T."/>
            <person name="Alioto T."/>
        </authorList>
    </citation>
    <scope>NUCLEOTIDE SEQUENCE</scope>
</reference>
<evidence type="ECO:0000313" key="2">
    <source>
        <dbReference type="EMBL" id="VDI44886.1"/>
    </source>
</evidence>
<dbReference type="Pfam" id="PF12796">
    <property type="entry name" value="Ank_2"/>
    <property type="match status" value="1"/>
</dbReference>
<dbReference type="SUPFAM" id="SSF48403">
    <property type="entry name" value="Ankyrin repeat"/>
    <property type="match status" value="1"/>
</dbReference>
<comment type="caution">
    <text evidence="1">The sequence shown here is derived from an EMBL/GenBank/DDBJ whole genome shotgun (WGS) entry which is preliminary data.</text>
</comment>
<dbReference type="InterPro" id="IPR036770">
    <property type="entry name" value="Ankyrin_rpt-contain_sf"/>
</dbReference>
<dbReference type="Gene3D" id="1.25.40.20">
    <property type="entry name" value="Ankyrin repeat-containing domain"/>
    <property type="match status" value="1"/>
</dbReference>
<dbReference type="EMBL" id="UYJE01004356">
    <property type="protein sequence ID" value="VDI27424.1"/>
    <property type="molecule type" value="Genomic_DNA"/>
</dbReference>
<dbReference type="Proteomes" id="UP000596742">
    <property type="component" value="Unassembled WGS sequence"/>
</dbReference>
<gene>
    <name evidence="1" type="ORF">MGAL_10B014181</name>
    <name evidence="2" type="ORF">MGAL_10B075512</name>
</gene>
<evidence type="ECO:0000313" key="3">
    <source>
        <dbReference type="Proteomes" id="UP000596742"/>
    </source>
</evidence>
<dbReference type="AlphaFoldDB" id="A0A8B6E1S1"/>
<dbReference type="InterPro" id="IPR002110">
    <property type="entry name" value="Ankyrin_rpt"/>
</dbReference>
<evidence type="ECO:0000313" key="1">
    <source>
        <dbReference type="EMBL" id="VDI27424.1"/>
    </source>
</evidence>
<accession>A0A8B6E1S1</accession>
<organism evidence="1 3">
    <name type="scientific">Mytilus galloprovincialis</name>
    <name type="common">Mediterranean mussel</name>
    <dbReference type="NCBI Taxonomy" id="29158"/>
    <lineage>
        <taxon>Eukaryota</taxon>
        <taxon>Metazoa</taxon>
        <taxon>Spiralia</taxon>
        <taxon>Lophotrochozoa</taxon>
        <taxon>Mollusca</taxon>
        <taxon>Bivalvia</taxon>
        <taxon>Autobranchia</taxon>
        <taxon>Pteriomorphia</taxon>
        <taxon>Mytilida</taxon>
        <taxon>Mytiloidea</taxon>
        <taxon>Mytilidae</taxon>
        <taxon>Mytilinae</taxon>
        <taxon>Mytilus</taxon>
    </lineage>
</organism>
<name>A0A8B6E1S1_MYTGA</name>